<dbReference type="InterPro" id="IPR010280">
    <property type="entry name" value="U5_MeTrfase_fam"/>
</dbReference>
<dbReference type="InterPro" id="IPR030390">
    <property type="entry name" value="MeTrfase_TrmA_AS"/>
</dbReference>
<feature type="binding site" evidence="4">
    <location>
        <position position="317"/>
    </location>
    <ligand>
        <name>S-adenosyl-L-methionine</name>
        <dbReference type="ChEBI" id="CHEBI:59789"/>
    </ligand>
</feature>
<comment type="caution">
    <text evidence="7">The sequence shown here is derived from an EMBL/GenBank/DDBJ whole genome shotgun (WGS) entry which is preliminary data.</text>
</comment>
<feature type="binding site" evidence="4">
    <location>
        <position position="288"/>
    </location>
    <ligand>
        <name>S-adenosyl-L-methionine</name>
        <dbReference type="ChEBI" id="CHEBI:59789"/>
    </ligand>
</feature>
<accession>A0ABS6F4Z3</accession>
<keyword evidence="1 4" id="KW-0489">Methyltransferase</keyword>
<dbReference type="PANTHER" id="PTHR11061">
    <property type="entry name" value="RNA M5U METHYLTRANSFERASE"/>
    <property type="match status" value="1"/>
</dbReference>
<comment type="similarity">
    <text evidence="4">Belongs to the class I-like SAM-binding methyltransferase superfamily. RNA M5U methyltransferase family.</text>
</comment>
<dbReference type="PANTHER" id="PTHR11061:SF30">
    <property type="entry name" value="TRNA (URACIL(54)-C(5))-METHYLTRANSFERASE"/>
    <property type="match status" value="1"/>
</dbReference>
<feature type="binding site" evidence="4">
    <location>
        <position position="338"/>
    </location>
    <ligand>
        <name>S-adenosyl-L-methionine</name>
        <dbReference type="ChEBI" id="CHEBI:59789"/>
    </ligand>
</feature>
<evidence type="ECO:0000256" key="5">
    <source>
        <dbReference type="PROSITE-ProRule" id="PRU10015"/>
    </source>
</evidence>
<sequence>MVEKNKDYVVDILSLGYEGEGIAKIEGFPIFVQGALIGEKVKIKVIKVNKNYAFGKLIEIINPSNGRVDPICSIYNRCGGCNLQHMDYECQLDFKTNRVKDCIERIGKIKDTIIHRAIGAASPYRYRNKVQLPVGGVKGDVTIGFYAPRSHNIIDMNKCHIQDESGDKAVEITRQWMNKYNIEPYNEIESKSPNLKGLIRHIMVRRGFKTDEVMVVLVTTKKQLPYKEEFIQLIRDNIKGVKSIIQNINSKVTNVVLGEENIVLWGEDHISDYIGEFKFNISPLSFFQVNPMQTEVLYRKALDYADLKGEEIVFDAYCGTGTISLFLSQKAKKVYGVEIVKEAIENAKENATINGINNVEFIVGQSEKVIPELIEKGIKADVVVVDPPRKGCAKELLEAIAHMSPEKIVYVSCDPSTLARDLAILEELGYKTKEVQPVDMFPETGHVETCVLLSHKTPQTSPPSL</sequence>
<dbReference type="EMBL" id="JAHLQL010000004">
    <property type="protein sequence ID" value="MBU5592612.1"/>
    <property type="molecule type" value="Genomic_DNA"/>
</dbReference>
<feature type="active site" evidence="5">
    <location>
        <position position="413"/>
    </location>
</feature>
<keyword evidence="2 4" id="KW-0808">Transferase</keyword>
<name>A0ABS6F4Z3_9CLOT</name>
<evidence type="ECO:0000313" key="8">
    <source>
        <dbReference type="Proteomes" id="UP000736583"/>
    </source>
</evidence>
<evidence type="ECO:0000256" key="2">
    <source>
        <dbReference type="ARBA" id="ARBA00022679"/>
    </source>
</evidence>
<feature type="binding site" evidence="4">
    <location>
        <position position="386"/>
    </location>
    <ligand>
        <name>S-adenosyl-L-methionine</name>
        <dbReference type="ChEBI" id="CHEBI:59789"/>
    </ligand>
</feature>
<gene>
    <name evidence="7" type="primary">rlmD</name>
    <name evidence="7" type="ORF">KQI89_12675</name>
</gene>
<dbReference type="NCBIfam" id="TIGR00479">
    <property type="entry name" value="rumA"/>
    <property type="match status" value="1"/>
</dbReference>
<dbReference type="InterPro" id="IPR002792">
    <property type="entry name" value="TRAM_dom"/>
</dbReference>
<keyword evidence="8" id="KW-1185">Reference proteome</keyword>
<dbReference type="Pfam" id="PF01938">
    <property type="entry name" value="TRAM"/>
    <property type="match status" value="1"/>
</dbReference>
<evidence type="ECO:0000256" key="4">
    <source>
        <dbReference type="PROSITE-ProRule" id="PRU01024"/>
    </source>
</evidence>
<dbReference type="Proteomes" id="UP000736583">
    <property type="component" value="Unassembled WGS sequence"/>
</dbReference>
<dbReference type="CDD" id="cd02440">
    <property type="entry name" value="AdoMet_MTases"/>
    <property type="match status" value="1"/>
</dbReference>
<dbReference type="Pfam" id="PF05958">
    <property type="entry name" value="tRNA_U5-meth_tr"/>
    <property type="match status" value="1"/>
</dbReference>
<evidence type="ECO:0000259" key="6">
    <source>
        <dbReference type="PROSITE" id="PS50926"/>
    </source>
</evidence>
<evidence type="ECO:0000313" key="7">
    <source>
        <dbReference type="EMBL" id="MBU5592612.1"/>
    </source>
</evidence>
<protein>
    <submittedName>
        <fullName evidence="7">23S rRNA (Uracil(1939)-C(5))-methyltransferase RlmD</fullName>
        <ecNumber evidence="7">2.1.1.190</ecNumber>
    </submittedName>
</protein>
<dbReference type="GO" id="GO:0032259">
    <property type="term" value="P:methylation"/>
    <property type="evidence" value="ECO:0007669"/>
    <property type="project" value="UniProtKB-KW"/>
</dbReference>
<evidence type="ECO:0000256" key="3">
    <source>
        <dbReference type="ARBA" id="ARBA00022691"/>
    </source>
</evidence>
<dbReference type="GO" id="GO:0008168">
    <property type="term" value="F:methyltransferase activity"/>
    <property type="evidence" value="ECO:0007669"/>
    <property type="project" value="UniProtKB-KW"/>
</dbReference>
<feature type="active site" description="Nucleophile" evidence="4">
    <location>
        <position position="413"/>
    </location>
</feature>
<proteinExistence type="inferred from homology"/>
<dbReference type="EC" id="2.1.1.190" evidence="7"/>
<keyword evidence="3 4" id="KW-0949">S-adenosyl-L-methionine</keyword>
<organism evidence="7 8">
    <name type="scientific">Clostridium simiarum</name>
    <dbReference type="NCBI Taxonomy" id="2841506"/>
    <lineage>
        <taxon>Bacteria</taxon>
        <taxon>Bacillati</taxon>
        <taxon>Bacillota</taxon>
        <taxon>Clostridia</taxon>
        <taxon>Eubacteriales</taxon>
        <taxon>Clostridiaceae</taxon>
        <taxon>Clostridium</taxon>
    </lineage>
</organism>
<dbReference type="PROSITE" id="PS01230">
    <property type="entry name" value="TRMA_1"/>
    <property type="match status" value="1"/>
</dbReference>
<feature type="domain" description="TRAM" evidence="6">
    <location>
        <begin position="1"/>
        <end position="59"/>
    </location>
</feature>
<reference evidence="7 8" key="1">
    <citation type="submission" date="2021-06" db="EMBL/GenBank/DDBJ databases">
        <authorList>
            <person name="Sun Q."/>
            <person name="Li D."/>
        </authorList>
    </citation>
    <scope>NUCLEOTIDE SEQUENCE [LARGE SCALE GENOMIC DNA]</scope>
    <source>
        <strain evidence="7 8">MSJ-4</strain>
    </source>
</reference>
<dbReference type="PROSITE" id="PS51687">
    <property type="entry name" value="SAM_MT_RNA_M5U"/>
    <property type="match status" value="1"/>
</dbReference>
<dbReference type="PROSITE" id="PS50926">
    <property type="entry name" value="TRAM"/>
    <property type="match status" value="1"/>
</dbReference>
<dbReference type="RefSeq" id="WP_216457367.1">
    <property type="nucleotide sequence ID" value="NZ_JAHLQL010000004.1"/>
</dbReference>
<evidence type="ECO:0000256" key="1">
    <source>
        <dbReference type="ARBA" id="ARBA00022603"/>
    </source>
</evidence>